<reference evidence="2 3" key="1">
    <citation type="submission" date="2016-10" db="EMBL/GenBank/DDBJ databases">
        <authorList>
            <person name="de Groot N.N."/>
        </authorList>
    </citation>
    <scope>NUCLEOTIDE SEQUENCE [LARGE SCALE GENOMIC DNA]</scope>
    <source>
        <strain evidence="2 3">CGMCC 1.3430</strain>
    </source>
</reference>
<name>A0A1H4B7C7_ALKAM</name>
<organism evidence="2 3">
    <name type="scientific">Alkalimonas amylolytica</name>
    <dbReference type="NCBI Taxonomy" id="152573"/>
    <lineage>
        <taxon>Bacteria</taxon>
        <taxon>Pseudomonadati</taxon>
        <taxon>Pseudomonadota</taxon>
        <taxon>Gammaproteobacteria</taxon>
        <taxon>Alkalimonas</taxon>
    </lineage>
</organism>
<protein>
    <submittedName>
        <fullName evidence="2">Class IIb bacteriocin, lactobin A/cerein 7B family</fullName>
    </submittedName>
</protein>
<dbReference type="NCBIfam" id="TIGR03949">
    <property type="entry name" value="bact_IIb_cerein"/>
    <property type="match status" value="1"/>
</dbReference>
<keyword evidence="1" id="KW-0472">Membrane</keyword>
<feature type="transmembrane region" description="Helical" evidence="1">
    <location>
        <begin position="12"/>
        <end position="33"/>
    </location>
</feature>
<dbReference type="EMBL" id="FNRM01000003">
    <property type="protein sequence ID" value="SEA43732.1"/>
    <property type="molecule type" value="Genomic_DNA"/>
</dbReference>
<dbReference type="InterPro" id="IPR023991">
    <property type="entry name" value="Bacteriocin_IIb_lactobn/cerein"/>
</dbReference>
<keyword evidence="3" id="KW-1185">Reference proteome</keyword>
<dbReference type="STRING" id="152573.SAMN04488051_103199"/>
<keyword evidence="1" id="KW-1133">Transmembrane helix</keyword>
<evidence type="ECO:0000313" key="2">
    <source>
        <dbReference type="EMBL" id="SEA43732.1"/>
    </source>
</evidence>
<evidence type="ECO:0000313" key="3">
    <source>
        <dbReference type="Proteomes" id="UP000198773"/>
    </source>
</evidence>
<dbReference type="AlphaFoldDB" id="A0A1H4B7C7"/>
<proteinExistence type="predicted"/>
<keyword evidence="1" id="KW-0812">Transmembrane</keyword>
<dbReference type="RefSeq" id="WP_091341435.1">
    <property type="nucleotide sequence ID" value="NZ_FNRM01000003.1"/>
</dbReference>
<dbReference type="Proteomes" id="UP000198773">
    <property type="component" value="Unassembled WGS sequence"/>
</dbReference>
<sequence>MQELTFDQVEEVSGGAAPVAIFVARVIIGALIVPSITNEAHAPTLDD</sequence>
<evidence type="ECO:0000256" key="1">
    <source>
        <dbReference type="SAM" id="Phobius"/>
    </source>
</evidence>
<gene>
    <name evidence="2" type="ORF">SAMN04488051_103199</name>
</gene>
<accession>A0A1H4B7C7</accession>